<feature type="compositionally biased region" description="Basic and acidic residues" evidence="1">
    <location>
        <begin position="33"/>
        <end position="47"/>
    </location>
</feature>
<evidence type="ECO:0000256" key="1">
    <source>
        <dbReference type="SAM" id="MobiDB-lite"/>
    </source>
</evidence>
<dbReference type="Proteomes" id="UP001162156">
    <property type="component" value="Unassembled WGS sequence"/>
</dbReference>
<keyword evidence="3" id="KW-1185">Reference proteome</keyword>
<comment type="caution">
    <text evidence="2">The sequence shown here is derived from an EMBL/GenBank/DDBJ whole genome shotgun (WGS) entry which is preliminary data.</text>
</comment>
<name>A0AAV8X0H2_9CUCU</name>
<organism evidence="2 3">
    <name type="scientific">Rhamnusium bicolor</name>
    <dbReference type="NCBI Taxonomy" id="1586634"/>
    <lineage>
        <taxon>Eukaryota</taxon>
        <taxon>Metazoa</taxon>
        <taxon>Ecdysozoa</taxon>
        <taxon>Arthropoda</taxon>
        <taxon>Hexapoda</taxon>
        <taxon>Insecta</taxon>
        <taxon>Pterygota</taxon>
        <taxon>Neoptera</taxon>
        <taxon>Endopterygota</taxon>
        <taxon>Coleoptera</taxon>
        <taxon>Polyphaga</taxon>
        <taxon>Cucujiformia</taxon>
        <taxon>Chrysomeloidea</taxon>
        <taxon>Cerambycidae</taxon>
        <taxon>Lepturinae</taxon>
        <taxon>Rhagiini</taxon>
        <taxon>Rhamnusium</taxon>
    </lineage>
</organism>
<protein>
    <submittedName>
        <fullName evidence="2">Uncharacterized protein</fullName>
    </submittedName>
</protein>
<feature type="region of interest" description="Disordered" evidence="1">
    <location>
        <begin position="1"/>
        <end position="70"/>
    </location>
</feature>
<dbReference type="EMBL" id="JANEYF010004209">
    <property type="protein sequence ID" value="KAJ8931910.1"/>
    <property type="molecule type" value="Genomic_DNA"/>
</dbReference>
<dbReference type="AlphaFoldDB" id="A0AAV8X0H2"/>
<evidence type="ECO:0000313" key="2">
    <source>
        <dbReference type="EMBL" id="KAJ8931910.1"/>
    </source>
</evidence>
<evidence type="ECO:0000313" key="3">
    <source>
        <dbReference type="Proteomes" id="UP001162156"/>
    </source>
</evidence>
<reference evidence="2" key="1">
    <citation type="journal article" date="2023" name="Insect Mol. Biol.">
        <title>Genome sequencing provides insights into the evolution of gene families encoding plant cell wall-degrading enzymes in longhorned beetles.</title>
        <authorList>
            <person name="Shin N.R."/>
            <person name="Okamura Y."/>
            <person name="Kirsch R."/>
            <person name="Pauchet Y."/>
        </authorList>
    </citation>
    <scope>NUCLEOTIDE SEQUENCE</scope>
    <source>
        <strain evidence="2">RBIC_L_NR</strain>
    </source>
</reference>
<sequence>MIHSMHHKMPPRYKRSSGSLLDSQDFTKGQRRKMSDPDIPHRVDSNARSEPIAIPPATCSPIVSPHADGK</sequence>
<feature type="compositionally biased region" description="Basic residues" evidence="1">
    <location>
        <begin position="1"/>
        <end position="15"/>
    </location>
</feature>
<accession>A0AAV8X0H2</accession>
<proteinExistence type="predicted"/>
<gene>
    <name evidence="2" type="ORF">NQ314_015179</name>
</gene>
<feature type="compositionally biased region" description="Polar residues" evidence="1">
    <location>
        <begin position="16"/>
        <end position="27"/>
    </location>
</feature>